<evidence type="ECO:0000313" key="3">
    <source>
        <dbReference type="Proteomes" id="UP000521943"/>
    </source>
</evidence>
<feature type="compositionally biased region" description="Acidic residues" evidence="1">
    <location>
        <begin position="613"/>
        <end position="628"/>
    </location>
</feature>
<reference evidence="2 3" key="1">
    <citation type="submission" date="2020-07" db="EMBL/GenBank/DDBJ databases">
        <title>Comparative genomics of pyrophilous fungi reveals a link between fire events and developmental genes.</title>
        <authorList>
            <consortium name="DOE Joint Genome Institute"/>
            <person name="Steindorff A.S."/>
            <person name="Carver A."/>
            <person name="Calhoun S."/>
            <person name="Stillman K."/>
            <person name="Liu H."/>
            <person name="Lipzen A."/>
            <person name="Pangilinan J."/>
            <person name="Labutti K."/>
            <person name="Bruns T.D."/>
            <person name="Grigoriev I.V."/>
        </authorList>
    </citation>
    <scope>NUCLEOTIDE SEQUENCE [LARGE SCALE GENOMIC DNA]</scope>
    <source>
        <strain evidence="2 3">CBS 144469</strain>
    </source>
</reference>
<feature type="compositionally biased region" description="Gly residues" evidence="1">
    <location>
        <begin position="188"/>
        <end position="236"/>
    </location>
</feature>
<feature type="region of interest" description="Disordered" evidence="1">
    <location>
        <begin position="186"/>
        <end position="238"/>
    </location>
</feature>
<feature type="region of interest" description="Disordered" evidence="1">
    <location>
        <begin position="108"/>
        <end position="164"/>
    </location>
</feature>
<evidence type="ECO:0000256" key="1">
    <source>
        <dbReference type="SAM" id="MobiDB-lite"/>
    </source>
</evidence>
<feature type="compositionally biased region" description="Acidic residues" evidence="1">
    <location>
        <begin position="738"/>
        <end position="749"/>
    </location>
</feature>
<feature type="region of interest" description="Disordered" evidence="1">
    <location>
        <begin position="718"/>
        <end position="761"/>
    </location>
</feature>
<feature type="compositionally biased region" description="Gly residues" evidence="1">
    <location>
        <begin position="351"/>
        <end position="396"/>
    </location>
</feature>
<evidence type="ECO:0008006" key="4">
    <source>
        <dbReference type="Google" id="ProtNLM"/>
    </source>
</evidence>
<feature type="region of interest" description="Disordered" evidence="1">
    <location>
        <begin position="681"/>
        <end position="705"/>
    </location>
</feature>
<feature type="compositionally biased region" description="Acidic residues" evidence="1">
    <location>
        <begin position="648"/>
        <end position="665"/>
    </location>
</feature>
<dbReference type="GO" id="GO:0008270">
    <property type="term" value="F:zinc ion binding"/>
    <property type="evidence" value="ECO:0007669"/>
    <property type="project" value="InterPro"/>
</dbReference>
<dbReference type="GO" id="GO:0000981">
    <property type="term" value="F:DNA-binding transcription factor activity, RNA polymerase II-specific"/>
    <property type="evidence" value="ECO:0007669"/>
    <property type="project" value="InterPro"/>
</dbReference>
<dbReference type="CDD" id="cd00067">
    <property type="entry name" value="GAL4"/>
    <property type="match status" value="1"/>
</dbReference>
<keyword evidence="3" id="KW-1185">Reference proteome</keyword>
<proteinExistence type="predicted"/>
<protein>
    <recommendedName>
        <fullName evidence="4">Zn(2)-C6 fungal-type domain-containing protein</fullName>
    </recommendedName>
</protein>
<accession>A0A8H6HYD1</accession>
<feature type="region of interest" description="Disordered" evidence="1">
    <location>
        <begin position="778"/>
        <end position="805"/>
    </location>
</feature>
<dbReference type="Proteomes" id="UP000521943">
    <property type="component" value="Unassembled WGS sequence"/>
</dbReference>
<dbReference type="EMBL" id="JACGCI010000033">
    <property type="protein sequence ID" value="KAF6754754.1"/>
    <property type="molecule type" value="Genomic_DNA"/>
</dbReference>
<sequence length="805" mass="83257">MDKNKPKRAPVKTDGPTLEETQADLLKLEILLAEASTWSHSTHDMYELRMKLVESSLSVTYWYINCDRSALSYSRRVAAWLQILLNNPPYYSTRQNIDFNLAPFAEPPFSNTPTAPTSNVPSNTPTAPTSNVPSNVSSNVPSNVPSNTPTAPTSNVPSNTQKMPGSRVVLESGVQGLVAALNASQGTGPAGVGNSGVGIPGEAGHGKSGGSGVGKGGAGDGGGLPMVRGSGVGKNGSAGQVAAVGSGVGKSGVGNGGGGAGAGLPSVGRSGVGNERVGGQVGSVVSVLGKDGVQGEVRHRGLGNSGQGKGGLAAIGGLGAERKGVVGNVEAVGVGGSGVARREGGEVESAGVGGSGAKGEVGNDRSGGGGSKAGRGGIGRTLVTGGVGGGGVGGIAGTKDKGPEGEAEDDELPHPEGDEGWESQDEGESSGNDDGPRNGKKRKTPRSSEDEGQPEDYDTDGEPQRKRKKMNSRKSSKYHKDVVRGANGQILPDPGLGLRRFPRPCGRCARSKWLCLMSSTIEKACWNCARSKLQCAFSNGGAVDTGTEAESPGIRTSPKRSLKAIKKEFAEGTVHTVKSKMPRRKKKDGDSEKVAKGKGKGKGKEKSRAREADGEEEDEEIEVDEDVLEEKLPKGKGKGKGKARATEADDEEGDEGVEVDEDLVEEEEAQYRAAVKLSLQAKRRAEKQSREGPIASTSQIPPVPTTAVIAHPRVLQLAAPARRSRGRSTSSAETVKDPEDDSNAMDVDTDPSRDGSKTVKGKGRAAVTCFLPLWENHSPDFGLATGREEEKGEEERDIGCSLFTP</sequence>
<feature type="compositionally biased region" description="Basic residues" evidence="1">
    <location>
        <begin position="577"/>
        <end position="586"/>
    </location>
</feature>
<name>A0A8H6HYD1_9AGAR</name>
<feature type="compositionally biased region" description="Low complexity" evidence="1">
    <location>
        <begin position="128"/>
        <end position="150"/>
    </location>
</feature>
<dbReference type="AlphaFoldDB" id="A0A8H6HYD1"/>
<feature type="compositionally biased region" description="Acidic residues" evidence="1">
    <location>
        <begin position="450"/>
        <end position="461"/>
    </location>
</feature>
<gene>
    <name evidence="2" type="ORF">DFP72DRAFT_1068317</name>
</gene>
<feature type="compositionally biased region" description="Acidic residues" evidence="1">
    <location>
        <begin position="418"/>
        <end position="428"/>
    </location>
</feature>
<evidence type="ECO:0000313" key="2">
    <source>
        <dbReference type="EMBL" id="KAF6754754.1"/>
    </source>
</evidence>
<feature type="compositionally biased region" description="Polar residues" evidence="1">
    <location>
        <begin position="109"/>
        <end position="127"/>
    </location>
</feature>
<dbReference type="InterPro" id="IPR001138">
    <property type="entry name" value="Zn2Cys6_DnaBD"/>
</dbReference>
<feature type="compositionally biased region" description="Basic and acidic residues" evidence="1">
    <location>
        <begin position="602"/>
        <end position="612"/>
    </location>
</feature>
<feature type="compositionally biased region" description="Polar residues" evidence="1">
    <location>
        <begin position="151"/>
        <end position="163"/>
    </location>
</feature>
<feature type="region of interest" description="Disordered" evidence="1">
    <location>
        <begin position="568"/>
        <end position="665"/>
    </location>
</feature>
<feature type="region of interest" description="Disordered" evidence="1">
    <location>
        <begin position="542"/>
        <end position="561"/>
    </location>
</feature>
<feature type="compositionally biased region" description="Basic residues" evidence="1">
    <location>
        <begin position="465"/>
        <end position="477"/>
    </location>
</feature>
<feature type="region of interest" description="Disordered" evidence="1">
    <location>
        <begin position="340"/>
        <end position="489"/>
    </location>
</feature>
<comment type="caution">
    <text evidence="2">The sequence shown here is derived from an EMBL/GenBank/DDBJ whole genome shotgun (WGS) entry which is preliminary data.</text>
</comment>
<organism evidence="2 3">
    <name type="scientific">Ephemerocybe angulata</name>
    <dbReference type="NCBI Taxonomy" id="980116"/>
    <lineage>
        <taxon>Eukaryota</taxon>
        <taxon>Fungi</taxon>
        <taxon>Dikarya</taxon>
        <taxon>Basidiomycota</taxon>
        <taxon>Agaricomycotina</taxon>
        <taxon>Agaricomycetes</taxon>
        <taxon>Agaricomycetidae</taxon>
        <taxon>Agaricales</taxon>
        <taxon>Agaricineae</taxon>
        <taxon>Psathyrellaceae</taxon>
        <taxon>Ephemerocybe</taxon>
    </lineage>
</organism>
<feature type="compositionally biased region" description="Basic and acidic residues" evidence="1">
    <location>
        <begin position="786"/>
        <end position="798"/>
    </location>
</feature>
<feature type="compositionally biased region" description="Basic residues" evidence="1">
    <location>
        <begin position="634"/>
        <end position="643"/>
    </location>
</feature>